<feature type="non-terminal residue" evidence="1">
    <location>
        <position position="1"/>
    </location>
</feature>
<sequence>PRQIVEEAGEFKAVDGVQLDFLRHRFDPWTEENDLWPDMADIRNICCWFKHDERCIVAYKVTENISYLEAKYPWPRGIRGVQYNVVDMDEKLSVDMPFLEHQGRRSPKASIWRYTSGSRPLGRKHQHLKFGSFDEVMETQRELYGQYRLLPWVGTESLAKLIEMYNEENWQNPVQLRYFFWGVEQALVAGWRHERRDLRK</sequence>
<evidence type="ECO:0000313" key="1">
    <source>
        <dbReference type="EMBL" id="GAF89155.1"/>
    </source>
</evidence>
<accession>X0UKY6</accession>
<protein>
    <submittedName>
        <fullName evidence="1">Uncharacterized protein</fullName>
    </submittedName>
</protein>
<comment type="caution">
    <text evidence="1">The sequence shown here is derived from an EMBL/GenBank/DDBJ whole genome shotgun (WGS) entry which is preliminary data.</text>
</comment>
<name>X0UKY6_9ZZZZ</name>
<dbReference type="EMBL" id="BARS01017959">
    <property type="protein sequence ID" value="GAF89155.1"/>
    <property type="molecule type" value="Genomic_DNA"/>
</dbReference>
<proteinExistence type="predicted"/>
<dbReference type="AlphaFoldDB" id="X0UKY6"/>
<organism evidence="1">
    <name type="scientific">marine sediment metagenome</name>
    <dbReference type="NCBI Taxonomy" id="412755"/>
    <lineage>
        <taxon>unclassified sequences</taxon>
        <taxon>metagenomes</taxon>
        <taxon>ecological metagenomes</taxon>
    </lineage>
</organism>
<gene>
    <name evidence="1" type="ORF">S01H1_29302</name>
</gene>
<reference evidence="1" key="1">
    <citation type="journal article" date="2014" name="Front. Microbiol.">
        <title>High frequency of phylogenetically diverse reductive dehalogenase-homologous genes in deep subseafloor sedimentary metagenomes.</title>
        <authorList>
            <person name="Kawai M."/>
            <person name="Futagami T."/>
            <person name="Toyoda A."/>
            <person name="Takaki Y."/>
            <person name="Nishi S."/>
            <person name="Hori S."/>
            <person name="Arai W."/>
            <person name="Tsubouchi T."/>
            <person name="Morono Y."/>
            <person name="Uchiyama I."/>
            <person name="Ito T."/>
            <person name="Fujiyama A."/>
            <person name="Inagaki F."/>
            <person name="Takami H."/>
        </authorList>
    </citation>
    <scope>NUCLEOTIDE SEQUENCE</scope>
    <source>
        <strain evidence="1">Expedition CK06-06</strain>
    </source>
</reference>